<name>B8HL44_CYAP4</name>
<protein>
    <submittedName>
        <fullName evidence="1">Uncharacterized protein</fullName>
    </submittedName>
</protein>
<dbReference type="AlphaFoldDB" id="B8HL44"/>
<dbReference type="KEGG" id="cyn:Cyan7425_2936"/>
<evidence type="ECO:0000313" key="1">
    <source>
        <dbReference type="EMBL" id="ACL45276.1"/>
    </source>
</evidence>
<dbReference type="HOGENOM" id="CLU_2394808_0_0_3"/>
<organism evidence="1">
    <name type="scientific">Cyanothece sp. (strain PCC 7425 / ATCC 29141)</name>
    <dbReference type="NCBI Taxonomy" id="395961"/>
    <lineage>
        <taxon>Bacteria</taxon>
        <taxon>Bacillati</taxon>
        <taxon>Cyanobacteriota</taxon>
        <taxon>Cyanophyceae</taxon>
        <taxon>Gomontiellales</taxon>
        <taxon>Cyanothecaceae</taxon>
        <taxon>Cyanothece</taxon>
    </lineage>
</organism>
<dbReference type="OrthoDB" id="426136at2"/>
<proteinExistence type="predicted"/>
<accession>B8HL44</accession>
<sequence>MSSSTMSSSTHCAGGVCLRESELRVPGPGVWQMIRQLLQTSWTWLMHPPELRVWRCRDRSGNIYWRAYNPANGQSFSSGSETEIRYWIAGSLR</sequence>
<dbReference type="EMBL" id="CP001344">
    <property type="protein sequence ID" value="ACL45276.1"/>
    <property type="molecule type" value="Genomic_DNA"/>
</dbReference>
<reference evidence="1" key="1">
    <citation type="submission" date="2009-01" db="EMBL/GenBank/DDBJ databases">
        <title>Complete sequence of chromosome Cyanothece sp. PCC 7425.</title>
        <authorList>
            <consortium name="US DOE Joint Genome Institute"/>
            <person name="Lucas S."/>
            <person name="Copeland A."/>
            <person name="Lapidus A."/>
            <person name="Glavina del Rio T."/>
            <person name="Dalin E."/>
            <person name="Tice H."/>
            <person name="Bruce D."/>
            <person name="Goodwin L."/>
            <person name="Pitluck S."/>
            <person name="Sims D."/>
            <person name="Meineke L."/>
            <person name="Brettin T."/>
            <person name="Detter J.C."/>
            <person name="Han C."/>
            <person name="Larimer F."/>
            <person name="Land M."/>
            <person name="Hauser L."/>
            <person name="Kyrpides N."/>
            <person name="Ovchinnikova G."/>
            <person name="Liberton M."/>
            <person name="Stoeckel J."/>
            <person name="Banerjee A."/>
            <person name="Singh A."/>
            <person name="Page L."/>
            <person name="Sato H."/>
            <person name="Zhao L."/>
            <person name="Sherman L."/>
            <person name="Pakrasi H."/>
            <person name="Richardson P."/>
        </authorList>
    </citation>
    <scope>NUCLEOTIDE SEQUENCE</scope>
    <source>
        <strain evidence="1">PCC 7425</strain>
    </source>
</reference>
<gene>
    <name evidence="1" type="ordered locus">Cyan7425_2936</name>
</gene>